<protein>
    <submittedName>
        <fullName evidence="1">Gliding motility-associated C-terminal domain-containing protein</fullName>
    </submittedName>
</protein>
<dbReference type="EMBL" id="JAMFLZ010000008">
    <property type="protein sequence ID" value="MCL6296447.1"/>
    <property type="molecule type" value="Genomic_DNA"/>
</dbReference>
<name>A0ABT0QHH4_9FLAO</name>
<proteinExistence type="predicted"/>
<reference evidence="1" key="1">
    <citation type="submission" date="2022-05" db="EMBL/GenBank/DDBJ databases">
        <authorList>
            <person name="Park J.-S."/>
        </authorList>
    </citation>
    <scope>NUCLEOTIDE SEQUENCE</scope>
    <source>
        <strain evidence="1">2012CJ34-3</strain>
    </source>
</reference>
<comment type="caution">
    <text evidence="1">The sequence shown here is derived from an EMBL/GenBank/DDBJ whole genome shotgun (WGS) entry which is preliminary data.</text>
</comment>
<organism evidence="1 2">
    <name type="scientific">Jejuia spongiicola</name>
    <dbReference type="NCBI Taxonomy" id="2942207"/>
    <lineage>
        <taxon>Bacteria</taxon>
        <taxon>Pseudomonadati</taxon>
        <taxon>Bacteroidota</taxon>
        <taxon>Flavobacteriia</taxon>
        <taxon>Flavobacteriales</taxon>
        <taxon>Flavobacteriaceae</taxon>
        <taxon>Jejuia</taxon>
    </lineage>
</organism>
<sequence length="425" mass="46764">MKTINIYTQIVMLGTLLVPGILLAQTVNTGELSISPNTQFSTVSDLDNKNGASIINDGEAFIYAHFNNDGVVDFTNGEEGLTRFEGTAVQQLSGGNISYFYDVLFNNASSNTASLELSSEISVDNEANFDEGIVQDDTHGGLFIFEDGATHVGTYDGSHVDGLVQKNGNDSFTYPIGDQQFFRYAAISAPANITDTFTAKYFFENPIGQTINGETPTANAAGVITLLDNAEFWTITRDTGNSDVLLTLTWDENGTTPTPIVSNPQEEIRIVRWDDAQQIWVNEGGIVDTANRTVTTPLQLGNYGIFTLARIDSELVLPGGDIVIYNGVTPNDDGKNDYFIIDGIENVENTNVKIFNRWGVKVFETNDYDTYGNVFKGFSDGRMTINRENQLPTGTYYYIFTYSYSNANGDSERIKKAGYLYLTTE</sequence>
<gene>
    <name evidence="1" type="ORF">M3P09_15650</name>
</gene>
<dbReference type="Pfam" id="PF13585">
    <property type="entry name" value="CHU_C"/>
    <property type="match status" value="1"/>
</dbReference>
<evidence type="ECO:0000313" key="1">
    <source>
        <dbReference type="EMBL" id="MCL6296447.1"/>
    </source>
</evidence>
<dbReference type="RefSeq" id="WP_249973859.1">
    <property type="nucleotide sequence ID" value="NZ_JAMFLZ010000008.1"/>
</dbReference>
<accession>A0ABT0QHH4</accession>
<dbReference type="Proteomes" id="UP001165381">
    <property type="component" value="Unassembled WGS sequence"/>
</dbReference>
<keyword evidence="2" id="KW-1185">Reference proteome</keyword>
<evidence type="ECO:0000313" key="2">
    <source>
        <dbReference type="Proteomes" id="UP001165381"/>
    </source>
</evidence>